<dbReference type="OrthoDB" id="910296at2"/>
<evidence type="ECO:0000259" key="8">
    <source>
        <dbReference type="Pfam" id="PF07715"/>
    </source>
</evidence>
<evidence type="ECO:0000256" key="6">
    <source>
        <dbReference type="ARBA" id="ARBA00023237"/>
    </source>
</evidence>
<dbReference type="InterPro" id="IPR012910">
    <property type="entry name" value="Plug_dom"/>
</dbReference>
<dbReference type="Pfam" id="PF13620">
    <property type="entry name" value="CarboxypepD_reg"/>
    <property type="match status" value="1"/>
</dbReference>
<name>A0A399SNU0_9BACT</name>
<dbReference type="Proteomes" id="UP000265926">
    <property type="component" value="Unassembled WGS sequence"/>
</dbReference>
<comment type="similarity">
    <text evidence="7">Belongs to the TonB-dependent receptor family.</text>
</comment>
<organism evidence="10 11">
    <name type="scientific">Maribellus luteus</name>
    <dbReference type="NCBI Taxonomy" id="2305463"/>
    <lineage>
        <taxon>Bacteria</taxon>
        <taxon>Pseudomonadati</taxon>
        <taxon>Bacteroidota</taxon>
        <taxon>Bacteroidia</taxon>
        <taxon>Marinilabiliales</taxon>
        <taxon>Prolixibacteraceae</taxon>
        <taxon>Maribellus</taxon>
    </lineage>
</organism>
<gene>
    <name evidence="10" type="ORF">D1614_23420</name>
</gene>
<evidence type="ECO:0000256" key="2">
    <source>
        <dbReference type="ARBA" id="ARBA00022448"/>
    </source>
</evidence>
<keyword evidence="2 7" id="KW-0813">Transport</keyword>
<keyword evidence="10" id="KW-0675">Receptor</keyword>
<dbReference type="PANTHER" id="PTHR40980:SF4">
    <property type="entry name" value="TONB-DEPENDENT RECEPTOR-LIKE BETA-BARREL DOMAIN-CONTAINING PROTEIN"/>
    <property type="match status" value="1"/>
</dbReference>
<keyword evidence="4 7" id="KW-0812">Transmembrane</keyword>
<evidence type="ECO:0000259" key="9">
    <source>
        <dbReference type="Pfam" id="PF14905"/>
    </source>
</evidence>
<dbReference type="InterPro" id="IPR041700">
    <property type="entry name" value="OMP_b-brl_3"/>
</dbReference>
<evidence type="ECO:0000256" key="4">
    <source>
        <dbReference type="ARBA" id="ARBA00022692"/>
    </source>
</evidence>
<dbReference type="InterPro" id="IPR036942">
    <property type="entry name" value="Beta-barrel_TonB_sf"/>
</dbReference>
<accession>A0A399SNU0</accession>
<protein>
    <submittedName>
        <fullName evidence="10">TonB-dependent receptor</fullName>
    </submittedName>
</protein>
<evidence type="ECO:0000256" key="3">
    <source>
        <dbReference type="ARBA" id="ARBA00022452"/>
    </source>
</evidence>
<dbReference type="Gene3D" id="2.170.130.10">
    <property type="entry name" value="TonB-dependent receptor, plug domain"/>
    <property type="match status" value="1"/>
</dbReference>
<dbReference type="PANTHER" id="PTHR40980">
    <property type="entry name" value="PLUG DOMAIN-CONTAINING PROTEIN"/>
    <property type="match status" value="1"/>
</dbReference>
<reference evidence="10 11" key="1">
    <citation type="submission" date="2018-08" db="EMBL/GenBank/DDBJ databases">
        <title>Pallidiluteibacterium maritimus gen. nov., sp. nov., isolated from coastal sediment.</title>
        <authorList>
            <person name="Zhou L.Y."/>
        </authorList>
    </citation>
    <scope>NUCLEOTIDE SEQUENCE [LARGE SCALE GENOMIC DNA]</scope>
    <source>
        <strain evidence="10 11">XSD2</strain>
    </source>
</reference>
<dbReference type="Gene3D" id="2.40.170.20">
    <property type="entry name" value="TonB-dependent receptor, beta-barrel domain"/>
    <property type="match status" value="1"/>
</dbReference>
<comment type="subcellular location">
    <subcellularLocation>
        <location evidence="1 7">Cell outer membrane</location>
        <topology evidence="1 7">Multi-pass membrane protein</topology>
    </subcellularLocation>
</comment>
<dbReference type="InterPro" id="IPR039426">
    <property type="entry name" value="TonB-dep_rcpt-like"/>
</dbReference>
<proteinExistence type="inferred from homology"/>
<feature type="domain" description="Outer membrane protein beta-barrel" evidence="9">
    <location>
        <begin position="386"/>
        <end position="794"/>
    </location>
</feature>
<dbReference type="EMBL" id="QWGR01000029">
    <property type="protein sequence ID" value="RIJ45340.1"/>
    <property type="molecule type" value="Genomic_DNA"/>
</dbReference>
<dbReference type="SUPFAM" id="SSF49464">
    <property type="entry name" value="Carboxypeptidase regulatory domain-like"/>
    <property type="match status" value="1"/>
</dbReference>
<dbReference type="Gene3D" id="2.60.40.1120">
    <property type="entry name" value="Carboxypeptidase-like, regulatory domain"/>
    <property type="match status" value="1"/>
</dbReference>
<feature type="domain" description="TonB-dependent receptor plug" evidence="8">
    <location>
        <begin position="157"/>
        <end position="231"/>
    </location>
</feature>
<evidence type="ECO:0000256" key="5">
    <source>
        <dbReference type="ARBA" id="ARBA00023136"/>
    </source>
</evidence>
<dbReference type="PROSITE" id="PS52016">
    <property type="entry name" value="TONB_DEPENDENT_REC_3"/>
    <property type="match status" value="1"/>
</dbReference>
<evidence type="ECO:0000256" key="1">
    <source>
        <dbReference type="ARBA" id="ARBA00004571"/>
    </source>
</evidence>
<keyword evidence="11" id="KW-1185">Reference proteome</keyword>
<dbReference type="GO" id="GO:0009279">
    <property type="term" value="C:cell outer membrane"/>
    <property type="evidence" value="ECO:0007669"/>
    <property type="project" value="UniProtKB-SubCell"/>
</dbReference>
<dbReference type="AlphaFoldDB" id="A0A399SNU0"/>
<evidence type="ECO:0000313" key="10">
    <source>
        <dbReference type="EMBL" id="RIJ45340.1"/>
    </source>
</evidence>
<keyword evidence="6 7" id="KW-0998">Cell outer membrane</keyword>
<dbReference type="InterPro" id="IPR037066">
    <property type="entry name" value="Plug_dom_sf"/>
</dbReference>
<dbReference type="InterPro" id="IPR008969">
    <property type="entry name" value="CarboxyPept-like_regulatory"/>
</dbReference>
<dbReference type="SUPFAM" id="SSF56935">
    <property type="entry name" value="Porins"/>
    <property type="match status" value="1"/>
</dbReference>
<dbReference type="Pfam" id="PF07715">
    <property type="entry name" value="Plug"/>
    <property type="match status" value="1"/>
</dbReference>
<evidence type="ECO:0000313" key="11">
    <source>
        <dbReference type="Proteomes" id="UP000265926"/>
    </source>
</evidence>
<evidence type="ECO:0000256" key="7">
    <source>
        <dbReference type="PROSITE-ProRule" id="PRU01360"/>
    </source>
</evidence>
<sequence>MKRLLGIFLLFSICIFYSKAYSSTLTNVDDDKSGRIKGIIVEKNSGQPMEFANVAVYNASSSSLVSGGITDDKGEFEISGLRLGEYYLEANFIGFEKSVVEDIVINRDNPTFNSGKIRLSNSSVELEGVNVVADKAQVEFKLDKKVVNVSQVMSAIGGTAVEVLENTPSVQVDLEGNVSLRGSSNFTVLIDGRPSVLSGSDALRQIPASAIENIEIITNPSAKYEPDGTTGIINLVMKKNSLNGLSGIVNATIGSNDKYRGDVTLNYRTEKFNFFGGVDWRDDTFKGGAHSLSETYAGDTTSYIKIDGDRNFNRQGKNLKSGIDWFVTDKSTLSLSGELGRSDNKSTGGGRTHEYSVPASEELFSISEEESKRDNKFYSGTLSFQHKFNNEGHQLDAMAFYSREKGSDNEIEGELLADENFNRTPDYIERISTLENEKEREFRLKLDYAYPFSKDGRLEAGLLSRLESDVEDLAFRDYDQSSDSWIINEDFSSETDFTRNIHAVYSTFSNKFGGLQYMAGLRGELTHRETKNTNAEAPSQLNRFDLFPTVHFSYQLEDNIELMSSYSRRINRPRGRDLDPTPNYYNRYTIRFGNPDLKPEFTNSYELGAMYRFSRSYVSLDAFHRITNNKIDRVETLGEDGIYYLNTDNFDKDYSTGAELSGNINFTKWLLVNASVSLYHYRITGDLNGESIDRSSNNLSSRMSTTFKISDNSRLQLQGFFNGKTVSAQGERKAMVFTNVSYRQDFWDKKLTATLNVRDILGTGKFENESYGADFKRWSQWKHEPRTFMLTLSYKLNNFKEDRNSRGEGGMDMDGGEF</sequence>
<dbReference type="RefSeq" id="WP_119440432.1">
    <property type="nucleotide sequence ID" value="NZ_QWGR01000029.1"/>
</dbReference>
<keyword evidence="5 7" id="KW-0472">Membrane</keyword>
<keyword evidence="3 7" id="KW-1134">Transmembrane beta strand</keyword>
<dbReference type="Pfam" id="PF14905">
    <property type="entry name" value="OMP_b-brl_3"/>
    <property type="match status" value="1"/>
</dbReference>
<comment type="caution">
    <text evidence="10">The sequence shown here is derived from an EMBL/GenBank/DDBJ whole genome shotgun (WGS) entry which is preliminary data.</text>
</comment>